<dbReference type="InterPro" id="IPR050712">
    <property type="entry name" value="NAD(P)H-dep_reductase"/>
</dbReference>
<dbReference type="Proteomes" id="UP001596380">
    <property type="component" value="Unassembled WGS sequence"/>
</dbReference>
<comment type="caution">
    <text evidence="2">The sequence shown here is derived from an EMBL/GenBank/DDBJ whole genome shotgun (WGS) entry which is preliminary data.</text>
</comment>
<protein>
    <submittedName>
        <fullName evidence="2">NADPH-dependent FMN reductase</fullName>
        <ecNumber evidence="2">1.-.-.-</ecNumber>
    </submittedName>
</protein>
<evidence type="ECO:0000313" key="2">
    <source>
        <dbReference type="EMBL" id="MFC6881701.1"/>
    </source>
</evidence>
<organism evidence="2 3">
    <name type="scientific">Actinomadura yumaensis</name>
    <dbReference type="NCBI Taxonomy" id="111807"/>
    <lineage>
        <taxon>Bacteria</taxon>
        <taxon>Bacillati</taxon>
        <taxon>Actinomycetota</taxon>
        <taxon>Actinomycetes</taxon>
        <taxon>Streptosporangiales</taxon>
        <taxon>Thermomonosporaceae</taxon>
        <taxon>Actinomadura</taxon>
    </lineage>
</organism>
<dbReference type="EC" id="1.-.-.-" evidence="2"/>
<gene>
    <name evidence="2" type="ORF">ACFQKB_18230</name>
</gene>
<keyword evidence="3" id="KW-1185">Reference proteome</keyword>
<dbReference type="Gene3D" id="3.40.50.360">
    <property type="match status" value="1"/>
</dbReference>
<dbReference type="Pfam" id="PF03358">
    <property type="entry name" value="FMN_red"/>
    <property type="match status" value="1"/>
</dbReference>
<dbReference type="SUPFAM" id="SSF52218">
    <property type="entry name" value="Flavoproteins"/>
    <property type="match status" value="1"/>
</dbReference>
<dbReference type="EMBL" id="JBHSXS010000009">
    <property type="protein sequence ID" value="MFC6881701.1"/>
    <property type="molecule type" value="Genomic_DNA"/>
</dbReference>
<evidence type="ECO:0000313" key="3">
    <source>
        <dbReference type="Proteomes" id="UP001596380"/>
    </source>
</evidence>
<reference evidence="3" key="1">
    <citation type="journal article" date="2019" name="Int. J. Syst. Evol. Microbiol.">
        <title>The Global Catalogue of Microorganisms (GCM) 10K type strain sequencing project: providing services to taxonomists for standard genome sequencing and annotation.</title>
        <authorList>
            <consortium name="The Broad Institute Genomics Platform"/>
            <consortium name="The Broad Institute Genome Sequencing Center for Infectious Disease"/>
            <person name="Wu L."/>
            <person name="Ma J."/>
        </authorList>
    </citation>
    <scope>NUCLEOTIDE SEQUENCE [LARGE SCALE GENOMIC DNA]</scope>
    <source>
        <strain evidence="3">JCM 3369</strain>
    </source>
</reference>
<proteinExistence type="predicted"/>
<dbReference type="PANTHER" id="PTHR30543">
    <property type="entry name" value="CHROMATE REDUCTASE"/>
    <property type="match status" value="1"/>
</dbReference>
<accession>A0ABW2CIS0</accession>
<feature type="domain" description="NADPH-dependent FMN reductase-like" evidence="1">
    <location>
        <begin position="5"/>
        <end position="147"/>
    </location>
</feature>
<dbReference type="InterPro" id="IPR029039">
    <property type="entry name" value="Flavoprotein-like_sf"/>
</dbReference>
<dbReference type="RefSeq" id="WP_160824169.1">
    <property type="nucleotide sequence ID" value="NZ_JBHSXE010000001.1"/>
</dbReference>
<dbReference type="InterPro" id="IPR005025">
    <property type="entry name" value="FMN_Rdtase-like_dom"/>
</dbReference>
<name>A0ABW2CIS0_9ACTN</name>
<dbReference type="GO" id="GO:0016491">
    <property type="term" value="F:oxidoreductase activity"/>
    <property type="evidence" value="ECO:0007669"/>
    <property type="project" value="UniProtKB-KW"/>
</dbReference>
<dbReference type="PANTHER" id="PTHR30543:SF21">
    <property type="entry name" value="NAD(P)H-DEPENDENT FMN REDUCTASE LOT6"/>
    <property type="match status" value="1"/>
</dbReference>
<keyword evidence="2" id="KW-0560">Oxidoreductase</keyword>
<evidence type="ECO:0000259" key="1">
    <source>
        <dbReference type="Pfam" id="PF03358"/>
    </source>
</evidence>
<sequence>MDDITVLAISGSLRTTSYNTALARAARKQAPPGVRVSLYNGLREIPPFDQDQEERLPAPVTDLRRRIGEADALLLCTPEYNHSYPGVLKNAIDWASRPPGRSVLNGKLIAIAGASPGFLGTARAQVALRAVFVGLNAEVVTSPEVAVFRAQERFDQAGNLTDETSIALLQQLLTELSTRARR</sequence>